<organism evidence="2 3">
    <name type="scientific">Colletotrichum kahawae</name>
    <name type="common">Coffee berry disease fungus</name>
    <dbReference type="NCBI Taxonomy" id="34407"/>
    <lineage>
        <taxon>Eukaryota</taxon>
        <taxon>Fungi</taxon>
        <taxon>Dikarya</taxon>
        <taxon>Ascomycota</taxon>
        <taxon>Pezizomycotina</taxon>
        <taxon>Sordariomycetes</taxon>
        <taxon>Hypocreomycetidae</taxon>
        <taxon>Glomerellales</taxon>
        <taxon>Glomerellaceae</taxon>
        <taxon>Colletotrichum</taxon>
        <taxon>Colletotrichum gloeosporioides species complex</taxon>
    </lineage>
</organism>
<reference evidence="2" key="1">
    <citation type="submission" date="2023-02" db="EMBL/GenBank/DDBJ databases">
        <title>Colletotrichum kahawae CIFC_Que2 genome sequencing and assembly.</title>
        <authorList>
            <person name="Baroncelli R."/>
        </authorList>
    </citation>
    <scope>NUCLEOTIDE SEQUENCE</scope>
    <source>
        <strain evidence="2">CIFC_Que2</strain>
    </source>
</reference>
<accession>A0AAD9Y1T2</accession>
<gene>
    <name evidence="2" type="ORF">CKAH01_02046</name>
</gene>
<feature type="compositionally biased region" description="Basic and acidic residues" evidence="1">
    <location>
        <begin position="89"/>
        <end position="114"/>
    </location>
</feature>
<protein>
    <submittedName>
        <fullName evidence="2">Uncharacterized protein</fullName>
    </submittedName>
</protein>
<dbReference type="AlphaFoldDB" id="A0AAD9Y1T2"/>
<name>A0AAD9Y1T2_COLKA</name>
<dbReference type="EMBL" id="VYYT01000554">
    <property type="protein sequence ID" value="KAK2732100.1"/>
    <property type="molecule type" value="Genomic_DNA"/>
</dbReference>
<proteinExistence type="predicted"/>
<keyword evidence="3" id="KW-1185">Reference proteome</keyword>
<evidence type="ECO:0000313" key="2">
    <source>
        <dbReference type="EMBL" id="KAK2732100.1"/>
    </source>
</evidence>
<dbReference type="Proteomes" id="UP001281614">
    <property type="component" value="Unassembled WGS sequence"/>
</dbReference>
<feature type="region of interest" description="Disordered" evidence="1">
    <location>
        <begin position="69"/>
        <end position="139"/>
    </location>
</feature>
<evidence type="ECO:0000256" key="1">
    <source>
        <dbReference type="SAM" id="MobiDB-lite"/>
    </source>
</evidence>
<sequence length="234" mass="25821">MDGITTLGGVLDFLAPQMTSPQWMLICESPDCRAWRGGTRCRWEKGSGACIGSSGVVQCEVSCLQMQPRRHNEHDTGQQSADDDDDTESERQEWAKEKERRRPDQDHTSSREPTGHLPLQGVNELSSQTANGGPMDGAVSWRLPWRPRSFQAQSTAIGQWRKLQPPVDESLAPVRCAQSWTVAPMPPPSSPSSMGCAGREWRIGPRLAPLCQCLVPSKMTRWPAVPGTGQFLCP</sequence>
<comment type="caution">
    <text evidence="2">The sequence shown here is derived from an EMBL/GenBank/DDBJ whole genome shotgun (WGS) entry which is preliminary data.</text>
</comment>
<evidence type="ECO:0000313" key="3">
    <source>
        <dbReference type="Proteomes" id="UP001281614"/>
    </source>
</evidence>